<keyword evidence="1" id="KW-0812">Transmembrane</keyword>
<name>A0A5B8W270_9SPHI</name>
<dbReference type="OrthoDB" id="9815897at2"/>
<dbReference type="EMBL" id="CP042437">
    <property type="protein sequence ID" value="QEC77861.1"/>
    <property type="molecule type" value="Genomic_DNA"/>
</dbReference>
<evidence type="ECO:0000313" key="3">
    <source>
        <dbReference type="Proteomes" id="UP000321362"/>
    </source>
</evidence>
<reference evidence="2 3" key="1">
    <citation type="journal article" date="2013" name="J. Microbiol.">
        <title>Mucilaginibacter ginsenosidivorax sp. nov., with ginsenoside converting activity isolated from sediment.</title>
        <authorList>
            <person name="Kim J.K."/>
            <person name="Choi T.E."/>
            <person name="Liu Q.M."/>
            <person name="Park H.Y."/>
            <person name="Yi T.H."/>
            <person name="Yoon M.H."/>
            <person name="Kim S.C."/>
            <person name="Im W.T."/>
        </authorList>
    </citation>
    <scope>NUCLEOTIDE SEQUENCE [LARGE SCALE GENOMIC DNA]</scope>
    <source>
        <strain evidence="2 3">KHI28</strain>
    </source>
</reference>
<dbReference type="Pfam" id="PF10825">
    <property type="entry name" value="DUF2752"/>
    <property type="match status" value="1"/>
</dbReference>
<dbReference type="RefSeq" id="WP_147055946.1">
    <property type="nucleotide sequence ID" value="NZ_CP042437.1"/>
</dbReference>
<feature type="transmembrane region" description="Helical" evidence="1">
    <location>
        <begin position="61"/>
        <end position="81"/>
    </location>
</feature>
<dbReference type="KEGG" id="mgk:FSB76_18660"/>
<proteinExistence type="predicted"/>
<dbReference type="InterPro" id="IPR021215">
    <property type="entry name" value="DUF2752"/>
</dbReference>
<evidence type="ECO:0000313" key="2">
    <source>
        <dbReference type="EMBL" id="QEC77861.1"/>
    </source>
</evidence>
<feature type="transmembrane region" description="Helical" evidence="1">
    <location>
        <begin position="93"/>
        <end position="114"/>
    </location>
</feature>
<keyword evidence="1" id="KW-0472">Membrane</keyword>
<dbReference type="Proteomes" id="UP000321362">
    <property type="component" value="Chromosome"/>
</dbReference>
<keyword evidence="1" id="KW-1133">Transmembrane helix</keyword>
<evidence type="ECO:0000256" key="1">
    <source>
        <dbReference type="SAM" id="Phobius"/>
    </source>
</evidence>
<gene>
    <name evidence="2" type="ORF">FSB76_18660</name>
</gene>
<keyword evidence="3" id="KW-1185">Reference proteome</keyword>
<organism evidence="2 3">
    <name type="scientific">Mucilaginibacter ginsenosidivorax</name>
    <dbReference type="NCBI Taxonomy" id="862126"/>
    <lineage>
        <taxon>Bacteria</taxon>
        <taxon>Pseudomonadati</taxon>
        <taxon>Bacteroidota</taxon>
        <taxon>Sphingobacteriia</taxon>
        <taxon>Sphingobacteriales</taxon>
        <taxon>Sphingobacteriaceae</taxon>
        <taxon>Mucilaginibacter</taxon>
    </lineage>
</organism>
<protein>
    <submittedName>
        <fullName evidence="2">DUF2752 domain-containing protein</fullName>
    </submittedName>
</protein>
<accession>A0A5B8W270</accession>
<dbReference type="AlphaFoldDB" id="A0A5B8W270"/>
<sequence length="121" mass="13730">MLANYITIQIFCSQLGFIRWLQNHLIPCPFKYFTGIDCPGCGFQRSVIALVQGNLDKSFALYPPAIPLLLFFAYGIADSYFKLDTKKFAVKKTLFMIVGSIVLISYCIKMYGLYLHYSTSA</sequence>